<protein>
    <submittedName>
        <fullName evidence="1">Uncharacterized protein</fullName>
    </submittedName>
</protein>
<dbReference type="EMBL" id="BAND01000033">
    <property type="protein sequence ID" value="GAJ28665.1"/>
    <property type="molecule type" value="Genomic_DNA"/>
</dbReference>
<dbReference type="AlphaFoldDB" id="A0A023D4I4"/>
<organism evidence="1 2">
    <name type="scientific">Acidomonas methanolica NBRC 104435</name>
    <dbReference type="NCBI Taxonomy" id="1231351"/>
    <lineage>
        <taxon>Bacteria</taxon>
        <taxon>Pseudomonadati</taxon>
        <taxon>Pseudomonadota</taxon>
        <taxon>Alphaproteobacteria</taxon>
        <taxon>Acetobacterales</taxon>
        <taxon>Acetobacteraceae</taxon>
        <taxon>Acidomonas</taxon>
    </lineage>
</organism>
<proteinExistence type="predicted"/>
<dbReference type="Proteomes" id="UP000019760">
    <property type="component" value="Unassembled WGS sequence"/>
</dbReference>
<evidence type="ECO:0000313" key="2">
    <source>
        <dbReference type="Proteomes" id="UP000019760"/>
    </source>
</evidence>
<dbReference type="RefSeq" id="WP_052511801.1">
    <property type="nucleotide sequence ID" value="NZ_BAND01000033.1"/>
</dbReference>
<comment type="caution">
    <text evidence="1">The sequence shown here is derived from an EMBL/GenBank/DDBJ whole genome shotgun (WGS) entry which is preliminary data.</text>
</comment>
<gene>
    <name evidence="1" type="ORF">Amme_033_009</name>
</gene>
<sequence length="156" mass="16398">MSDFSLRRLVALPLLAAGLVLPGLPRAAIEEPRVTFALREVGGGIGYEWGQGTLTYMGKSYPFRIAGGGIGSLGYVRVKADGHVADLGKITDFNGSYWQAGADAAVWRGAGYAAFENQKGVHLYVHMTMRGAHLGASILKLSVTLLPPPASGSAPQ</sequence>
<reference evidence="2" key="1">
    <citation type="journal article" date="2014" name="FEMS Microbiol. Lett.">
        <title>Draft Genomic DNA Sequence of the Facultatively Methylotrophic Bacterium Acidomonas methanolica type strain MB58.</title>
        <authorList>
            <person name="Higashiura N."/>
            <person name="Hadano H."/>
            <person name="Hirakawa H."/>
            <person name="Matsutani M."/>
            <person name="Takabe S."/>
            <person name="Matsushita K."/>
            <person name="Azuma Y."/>
        </authorList>
    </citation>
    <scope>NUCLEOTIDE SEQUENCE [LARGE SCALE GENOMIC DNA]</scope>
    <source>
        <strain evidence="2">MB58</strain>
    </source>
</reference>
<evidence type="ECO:0000313" key="1">
    <source>
        <dbReference type="EMBL" id="GAJ28665.1"/>
    </source>
</evidence>
<accession>A0A023D4I4</accession>
<name>A0A023D4I4_ACIMT</name>
<reference evidence="1 2" key="2">
    <citation type="journal article" date="2014" name="FEMS Microbiol. Lett.">
        <title>Draft genomic DNA sequence of the facultatively methylotrophic bacterium Acidomonas methanolica type strain MB58.</title>
        <authorList>
            <person name="Higashiura N."/>
            <person name="Hadano H."/>
            <person name="Hirakawa H."/>
            <person name="Matsutani M."/>
            <person name="Takabe S."/>
            <person name="Matsushita K."/>
            <person name="Azuma Y."/>
        </authorList>
    </citation>
    <scope>NUCLEOTIDE SEQUENCE [LARGE SCALE GENOMIC DNA]</scope>
    <source>
        <strain evidence="1 2">MB58</strain>
    </source>
</reference>
<keyword evidence="2" id="KW-1185">Reference proteome</keyword>